<dbReference type="GO" id="GO:0006508">
    <property type="term" value="P:proteolysis"/>
    <property type="evidence" value="ECO:0007669"/>
    <property type="project" value="UniProtKB-KW"/>
</dbReference>
<dbReference type="GO" id="GO:0003724">
    <property type="term" value="F:RNA helicase activity"/>
    <property type="evidence" value="ECO:0007669"/>
    <property type="project" value="InterPro"/>
</dbReference>
<keyword evidence="17" id="KW-0946">Virion</keyword>
<dbReference type="InterPro" id="IPR001676">
    <property type="entry name" value="Picornavirus_capsid"/>
</dbReference>
<dbReference type="EMBL" id="MN558692">
    <property type="protein sequence ID" value="QHD64830.1"/>
    <property type="molecule type" value="Genomic_RNA"/>
</dbReference>
<reference evidence="25" key="1">
    <citation type="submission" date="2019-10" db="EMBL/GenBank/DDBJ databases">
        <title>The miscellaneous mycovirome associated to the plant pathogenic fungus Erysiphe necator.</title>
        <authorList>
            <person name="Rodriguez-Romero J."/>
            <person name="Chiapello M."/>
            <person name="Cordoba L."/>
            <person name="Turina M."/>
            <person name="Ayllon M.A."/>
        </authorList>
    </citation>
    <scope>NUCLEOTIDE SEQUENCE</scope>
    <source>
        <strain evidence="25">PMS-18_Contig3</strain>
    </source>
</reference>
<dbReference type="GO" id="GO:0005198">
    <property type="term" value="F:structural molecule activity"/>
    <property type="evidence" value="ECO:0007669"/>
    <property type="project" value="InterPro"/>
</dbReference>
<dbReference type="Gene3D" id="2.40.10.10">
    <property type="entry name" value="Trypsin-like serine proteases"/>
    <property type="match status" value="1"/>
</dbReference>
<dbReference type="InterPro" id="IPR014759">
    <property type="entry name" value="Helicase_SF3_ssRNA_vir"/>
</dbReference>
<dbReference type="Gene3D" id="2.60.120.20">
    <property type="match status" value="3"/>
</dbReference>
<evidence type="ECO:0000256" key="10">
    <source>
        <dbReference type="ARBA" id="ARBA00022679"/>
    </source>
</evidence>
<dbReference type="PROSITE" id="PS50507">
    <property type="entry name" value="RDRP_SSRNA_POS"/>
    <property type="match status" value="1"/>
</dbReference>
<keyword evidence="13" id="KW-0378">Hydrolase</keyword>
<dbReference type="CDD" id="cd23169">
    <property type="entry name" value="ps-ssRNAv-Picornavirales"/>
    <property type="match status" value="1"/>
</dbReference>
<evidence type="ECO:0000256" key="6">
    <source>
        <dbReference type="ARBA" id="ARBA00022520"/>
    </source>
</evidence>
<dbReference type="InterPro" id="IPR029053">
    <property type="entry name" value="Viral_coat"/>
</dbReference>
<comment type="subcellular location">
    <subcellularLocation>
        <location evidence="1">Host cytoplasm</location>
    </subcellularLocation>
    <subcellularLocation>
        <location evidence="3">Host membrane</location>
    </subcellularLocation>
    <subcellularLocation>
        <location evidence="2">Virion</location>
    </subcellularLocation>
</comment>
<keyword evidence="18" id="KW-1043">Host membrane</keyword>
<feature type="domain" description="SF3 helicase" evidence="23">
    <location>
        <begin position="1506"/>
        <end position="1675"/>
    </location>
</feature>
<dbReference type="Pfam" id="PF00548">
    <property type="entry name" value="Peptidase_C3"/>
    <property type="match status" value="1"/>
</dbReference>
<keyword evidence="11" id="KW-0548">Nucleotidyltransferase</keyword>
<dbReference type="InterPro" id="IPR000199">
    <property type="entry name" value="Peptidase_C3A/C3B_picornavir"/>
</dbReference>
<evidence type="ECO:0000256" key="5">
    <source>
        <dbReference type="ARBA" id="ARBA00022484"/>
    </source>
</evidence>
<keyword evidence="20" id="KW-0472">Membrane</keyword>
<dbReference type="GO" id="GO:0003968">
    <property type="term" value="F:RNA-directed RNA polymerase activity"/>
    <property type="evidence" value="ECO:0007669"/>
    <property type="project" value="UniProtKB-KW"/>
</dbReference>
<evidence type="ECO:0000256" key="17">
    <source>
        <dbReference type="ARBA" id="ARBA00022844"/>
    </source>
</evidence>
<evidence type="ECO:0000256" key="15">
    <source>
        <dbReference type="ARBA" id="ARBA00022807"/>
    </source>
</evidence>
<evidence type="ECO:0000256" key="14">
    <source>
        <dbReference type="ARBA" id="ARBA00022806"/>
    </source>
</evidence>
<evidence type="ECO:0000256" key="11">
    <source>
        <dbReference type="ARBA" id="ARBA00022695"/>
    </source>
</evidence>
<dbReference type="Pfam" id="PF08762">
    <property type="entry name" value="CRPV_capsid"/>
    <property type="match status" value="1"/>
</dbReference>
<feature type="domain" description="RdRp catalytic" evidence="22">
    <location>
        <begin position="2619"/>
        <end position="2749"/>
    </location>
</feature>
<evidence type="ECO:0000256" key="16">
    <source>
        <dbReference type="ARBA" id="ARBA00022840"/>
    </source>
</evidence>
<keyword evidence="15" id="KW-0788">Thiol protease</keyword>
<dbReference type="InterPro" id="IPR043502">
    <property type="entry name" value="DNA/RNA_pol_sf"/>
</dbReference>
<evidence type="ECO:0000256" key="3">
    <source>
        <dbReference type="ARBA" id="ARBA00004551"/>
    </source>
</evidence>
<keyword evidence="21" id="KW-1035">Host cytoplasm</keyword>
<proteinExistence type="predicted"/>
<protein>
    <recommendedName>
        <fullName evidence="4">Genome polyprotein</fullName>
    </recommendedName>
</protein>
<dbReference type="InterPro" id="IPR043128">
    <property type="entry name" value="Rev_trsase/Diguanyl_cyclase"/>
</dbReference>
<evidence type="ECO:0000256" key="18">
    <source>
        <dbReference type="ARBA" id="ARBA00022870"/>
    </source>
</evidence>
<dbReference type="InterPro" id="IPR033703">
    <property type="entry name" value="Rhv-like"/>
</dbReference>
<dbReference type="CDD" id="cd00205">
    <property type="entry name" value="rhv_like"/>
    <property type="match status" value="2"/>
</dbReference>
<accession>A0A7U3RD33</accession>
<dbReference type="InterPro" id="IPR014872">
    <property type="entry name" value="Dicistrovirus_capsid-polyPr_C"/>
</dbReference>
<keyword evidence="6" id="KW-0191">Covalent protein-RNA linkage</keyword>
<evidence type="ECO:0000256" key="20">
    <source>
        <dbReference type="ARBA" id="ARBA00023136"/>
    </source>
</evidence>
<keyword evidence="8" id="KW-0167">Capsid protein</keyword>
<dbReference type="SUPFAM" id="SSF56672">
    <property type="entry name" value="DNA/RNA polymerases"/>
    <property type="match status" value="1"/>
</dbReference>
<keyword evidence="9" id="KW-0645">Protease</keyword>
<dbReference type="Gene3D" id="1.20.960.20">
    <property type="match status" value="1"/>
</dbReference>
<evidence type="ECO:0000256" key="12">
    <source>
        <dbReference type="ARBA" id="ARBA00022741"/>
    </source>
</evidence>
<evidence type="ECO:0000256" key="8">
    <source>
        <dbReference type="ARBA" id="ARBA00022561"/>
    </source>
</evidence>
<dbReference type="InterPro" id="IPR001205">
    <property type="entry name" value="RNA-dir_pol_C"/>
</dbReference>
<evidence type="ECO:0000256" key="21">
    <source>
        <dbReference type="ARBA" id="ARBA00023200"/>
    </source>
</evidence>
<name>A0A7U3RD33_9VIRU</name>
<dbReference type="Pfam" id="PF00680">
    <property type="entry name" value="RdRP_1"/>
    <property type="match status" value="1"/>
</dbReference>
<dbReference type="Pfam" id="PF00910">
    <property type="entry name" value="RNA_helicase"/>
    <property type="match status" value="1"/>
</dbReference>
<dbReference type="GO" id="GO:0006351">
    <property type="term" value="P:DNA-templated transcription"/>
    <property type="evidence" value="ECO:0007669"/>
    <property type="project" value="InterPro"/>
</dbReference>
<keyword evidence="10" id="KW-0808">Transferase</keyword>
<evidence type="ECO:0000256" key="13">
    <source>
        <dbReference type="ARBA" id="ARBA00022801"/>
    </source>
</evidence>
<dbReference type="GO" id="GO:0039694">
    <property type="term" value="P:viral RNA genome replication"/>
    <property type="evidence" value="ECO:0007669"/>
    <property type="project" value="InterPro"/>
</dbReference>
<keyword evidence="7" id="KW-0597">Phosphoprotein</keyword>
<evidence type="ECO:0000313" key="25">
    <source>
        <dbReference type="EMBL" id="QHD64830.1"/>
    </source>
</evidence>
<evidence type="ECO:0000259" key="24">
    <source>
        <dbReference type="PROSITE" id="PS51874"/>
    </source>
</evidence>
<keyword evidence="12" id="KW-0547">Nucleotide-binding</keyword>
<evidence type="ECO:0000256" key="7">
    <source>
        <dbReference type="ARBA" id="ARBA00022553"/>
    </source>
</evidence>
<dbReference type="InterPro" id="IPR043504">
    <property type="entry name" value="Peptidase_S1_PA_chymotrypsin"/>
</dbReference>
<evidence type="ECO:0000256" key="9">
    <source>
        <dbReference type="ARBA" id="ARBA00022670"/>
    </source>
</evidence>
<keyword evidence="14" id="KW-0347">Helicase</keyword>
<dbReference type="Pfam" id="PF00073">
    <property type="entry name" value="Rhv"/>
    <property type="match status" value="2"/>
</dbReference>
<evidence type="ECO:0000256" key="2">
    <source>
        <dbReference type="ARBA" id="ARBA00004328"/>
    </source>
</evidence>
<evidence type="ECO:0000259" key="23">
    <source>
        <dbReference type="PROSITE" id="PS51218"/>
    </source>
</evidence>
<dbReference type="InterPro" id="IPR000605">
    <property type="entry name" value="Helicase_SF3_ssDNA/RNA_vir"/>
</dbReference>
<evidence type="ECO:0000256" key="19">
    <source>
        <dbReference type="ARBA" id="ARBA00022953"/>
    </source>
</evidence>
<dbReference type="GO" id="GO:0005524">
    <property type="term" value="F:ATP binding"/>
    <property type="evidence" value="ECO:0007669"/>
    <property type="project" value="UniProtKB-KW"/>
</dbReference>
<dbReference type="InterPro" id="IPR007094">
    <property type="entry name" value="RNA-dir_pol_PSvirus"/>
</dbReference>
<sequence>MSSELSFGTFTDLSPRFMESLRLKRFVKNRTSTNVNNGGEALAVCAKETVSGGRKPQLILNWKKGQFKMVIKPSDNQIAKAVARRRVIRRQKRVEYINLLKTKVYTFEKLEKCLSIWQKNGHKFLSKTHADVARRCVKYHAKEVRAKIESLRIYEGRGSLPLKSLRQMVAAARRQSERRWRHSLLLRKQKTGKYANIYRWLEVEEPQIKWTCAEETAGPASLKKPKIKTFVGLEDKNQQRPIVIGCENQTMHDVLGECASMRRRIGWATSNERWSYLTIIGKYFANIAEQMPAIIYRNCARVIAQADNEDAHGSTFVNDATAGNTIVTAGKDASRAGGVRIGRWKNYVSEDVNGSYQTMTDRYIPWKTFAWSNAHARDTELLSVDLPVGIVSDTRMEGQPLLQPFRVNSYWHGDMEIRVQCNANKFQVGQLQVAWYYGAFYDASMDQRANIYNLSQCMHGIIDAASCNEVVLRIPYRSHLPMLPINKRAENSTYLNLGRLYVRVLSPLVVPDSAPNTANLTVIVSFPSGEFTGMRSATVKPQMEPLLIDGAMRLINTAASAYNMDNPPAVVPPAFIVPTASHSWSIGTDLAEPLHALRLSSAGQVQFPGLLGGDQHPNVSDVVSIFGLFDSYYWDRTQYSGSQLWSWNMDPNVGVLSGYVIKKPPISVLSSCFAYWRGSIELRFDFVSSQFHNGRLLIAYIPAADKTVSVTMDEARASMYTIYDLQERKTCSFVVPYISDNIWQHRTSGMSGERTSHPILGSVRVYILNPLVCPETVSSKIDVLVYIRGGDSFELSVPIQPSLGLCFDTNIITPRDDLVQPTPGYSPIFTGTWNEYPDLLVFRWGTLPGRQAQFDNAAHALARRDAFYFSYRNNDLYYYAKDSTGAIIVKLVYYAMFFKYTDGKYYGCVVEGLEKAKQAVFAYQSGTDWQKYCKITYIKDGDYTTKSVIFDVKAISSLGEEMVVIERDGVMVQGEREESEIPLDVTNDLVSTNYGMHVFGESFNRLKDLCRRYQFYAQYSFSSNSLISGNFAVFQFPTLPQGIYSNPSVDYDARGNKCRDGMLPIIASGFKYYRGSIRYRLIFDMDEKINVWIQHRPEQYMGKLQVQNTRDNDLGVLAHGYAMYIQSLSVNNVIEFEVPFYQRGLYGLLGKPSSIMTSDYMHFGNGRIVVGVLVNELVTTKKLQSRCDIYYSIGDDMEFNTFQGFPPMVDATSIIIEPGRPASDIRVQPQGFLDGFKKTSDNLENVQRNTEAIATRLSEIVDQMGGEIKSKFNLTDFTHILMTNLAHVVAAGNTIKSWGVAILSFLSYMGLKTISASKTALETVIRVLRAFCPDSHEELLEQDTKPVLVKSQGDNDDVVYAWFTLLYTSVLSIFGLKNGVSQRNVLKFFTKDMGDIVRTSNSIFLFIKNHIMIIKRMFRYVLGLSSPELGFADMFSDPTQMGALWIDEVNALTKPTTREENMGEDEYTEQVWAAQLRGQLIIREMANINLGDSRITAMIQKAYDQITSLQNDCIVMGKTPFTRRMPFVITIEGEPGVGKTGMIHSLTTGLLSAADVKVPTNHTCMINCASSYWDQCVNQPIIVLDDAFAIQTGQMLESQLATIFGLVSDAPFTPPMADLRDKRRRICPEIFLMTTNHPFYAPVNAEAKALHRRRNVLIKAKRAPVNPMSPKHSGCAHCYGGGIRETAEIYLRDFHHLVFNIYGDVTDPNSVIKTDLTYEELFDLVRLRFLDFRKNQIDMFTRKVMEISVLNSGEPTPSKMEYDSILSARKRMYEQYSLRRTRTLFSDIQDCSKTVWNYLMQFTTKEIVEETDYMKIFEQCTIYNPRKHTNIKEYLELYNKAKPQGDEIMVFEESLWGFASIEQALGTRSDKTSVEHEFMFIVIDFLKQSDTGMSLLSKCNQQFLKCNFKLKVDSILDIIVEEFKNKICCHCTETFMECEFERDHFILPNGACVSEDFRCKNFCIANCDPLYRCLLQRWKQHNNPRFMHIVNGNIWRTPKLLRPIPDRRRNILIILQEWCEKVWVNALNLLSENKTAHYAWETICKICKFVNSALFNIALLAPITTLFTGWMGYKMYSGISKKIKPQKHTYEERITRVARTAPRIGAKAQGNSQQAEYVEGLIRKNMVILRVRGTGELVGRVWNFVCICLGDRNILALRHYLDVIDRYSNSVTLSLAYAERHDSRLKVLDGVEMLYENLHRQEYFYDEGKIDSNFVVFQAPARFQPMRNLMKFIASGQEHTYISQKCMFIRPNQLATEVCVETRNMPVIIEPACEGAAEVHLVEVYKYPKMQREGFCGSIIICPTLQCPIIGMHVAGHSEGMGYGIAEPLVKEMFLEVEVNSSVRDVVDMRLESVDLAAIDLETAIYPHGTVPSSMAVAQSDRSQFVPSLIHGTLPVETRPMPLGKNDPRMNGQDPMKLGCEKHGLVSREFEDSLVYQCRDDFKKIILHHAKPLTQNVGVLDLQTATCGDPKIPEFSALVWSSSEGFPLIKSRPNGVRGKGYLFNRTLTPDGWRLDSCDPEFMRLLSVETEMRKRGIRPNTIFTDCLKDELRPLEKANTPGKTRVFSTAPVNYVVAYRQYFGDFMAAMRRARLSCEHGIGINVNGSQWTELAQHLQQRGTAIIAGDYSHFGYTLSNQMMRAVFEIQFAWYAKNSNSPTLAEDQRVRRVLASEILNNKHLCFNLIYQVQCGMPSGFPATDVMNSMINSLYIRAVWIKIMNTGLYSMHKHCVIVTYGDDVCINVSDEVKEKFNAVTMQKAFASWDIKFTDIDKTGKVIPFRNLATAPFLKRNFMPHPTRKMEYLAPLPVESIQSVTNWIHRQDDKRNNLEATVVNCKQALELAYGRGPKYYNELAEVITQALSKHDYLFMYPEWEEVDSRVFDQGYSLFQDNWT</sequence>
<evidence type="ECO:0000259" key="22">
    <source>
        <dbReference type="PROSITE" id="PS50507"/>
    </source>
</evidence>
<organism evidence="25">
    <name type="scientific">Erysiphe necator associated picorna-like virus 1</name>
    <dbReference type="NCBI Taxonomy" id="2695357"/>
    <lineage>
        <taxon>Viruses</taxon>
        <taxon>Riboviria</taxon>
        <taxon>Orthornavirae</taxon>
        <taxon>Pisuviricota</taxon>
        <taxon>Pisoniviricetes</taxon>
        <taxon>Picornavirales</taxon>
    </lineage>
</organism>
<keyword evidence="5" id="KW-0696">RNA-directed RNA polymerase</keyword>
<feature type="domain" description="Peptidase C3" evidence="24">
    <location>
        <begin position="2109"/>
        <end position="2334"/>
    </location>
</feature>
<evidence type="ECO:0000256" key="1">
    <source>
        <dbReference type="ARBA" id="ARBA00004192"/>
    </source>
</evidence>
<dbReference type="GO" id="GO:0003723">
    <property type="term" value="F:RNA binding"/>
    <property type="evidence" value="ECO:0007669"/>
    <property type="project" value="InterPro"/>
</dbReference>
<dbReference type="Gene3D" id="3.30.70.270">
    <property type="match status" value="1"/>
</dbReference>
<dbReference type="GO" id="GO:0019028">
    <property type="term" value="C:viral capsid"/>
    <property type="evidence" value="ECO:0007669"/>
    <property type="project" value="UniProtKB-KW"/>
</dbReference>
<evidence type="ECO:0000256" key="4">
    <source>
        <dbReference type="ARBA" id="ARBA00020107"/>
    </source>
</evidence>
<dbReference type="SUPFAM" id="SSF88633">
    <property type="entry name" value="Positive stranded ssRNA viruses"/>
    <property type="match status" value="3"/>
</dbReference>
<dbReference type="InterPro" id="IPR044067">
    <property type="entry name" value="PCV_3C_PRO"/>
</dbReference>
<dbReference type="GO" id="GO:0004197">
    <property type="term" value="F:cysteine-type endopeptidase activity"/>
    <property type="evidence" value="ECO:0007669"/>
    <property type="project" value="InterPro"/>
</dbReference>
<keyword evidence="19" id="KW-0693">Viral RNA replication</keyword>
<dbReference type="SUPFAM" id="SSF50494">
    <property type="entry name" value="Trypsin-like serine proteases"/>
    <property type="match status" value="1"/>
</dbReference>
<dbReference type="InterPro" id="IPR009003">
    <property type="entry name" value="Peptidase_S1_PA"/>
</dbReference>
<dbReference type="PROSITE" id="PS51874">
    <property type="entry name" value="PCV_3C_PRO"/>
    <property type="match status" value="1"/>
</dbReference>
<dbReference type="PROSITE" id="PS51218">
    <property type="entry name" value="SF3_HELICASE_2"/>
    <property type="match status" value="1"/>
</dbReference>
<keyword evidence="16" id="KW-0067">ATP-binding</keyword>